<dbReference type="SMART" id="SM00345">
    <property type="entry name" value="HTH_GNTR"/>
    <property type="match status" value="1"/>
</dbReference>
<dbReference type="Gene3D" id="3.90.1150.10">
    <property type="entry name" value="Aspartate Aminotransferase, domain 1"/>
    <property type="match status" value="1"/>
</dbReference>
<dbReference type="PANTHER" id="PTHR46577">
    <property type="entry name" value="HTH-TYPE TRANSCRIPTIONAL REGULATORY PROTEIN GABR"/>
    <property type="match status" value="1"/>
</dbReference>
<dbReference type="Gene3D" id="1.10.10.10">
    <property type="entry name" value="Winged helix-like DNA-binding domain superfamily/Winged helix DNA-binding domain"/>
    <property type="match status" value="1"/>
</dbReference>
<reference evidence="8" key="1">
    <citation type="submission" date="2018-02" db="EMBL/GenBank/DDBJ databases">
        <title>Glaesserella australis sp. nov., isolated from the lungs of pigs.</title>
        <authorList>
            <person name="Turni C."/>
            <person name="Christensen H."/>
        </authorList>
    </citation>
    <scope>NUCLEOTIDE SEQUENCE [LARGE SCALE GENOMIC DNA]</scope>
    <source>
        <strain evidence="8">HS4635</strain>
    </source>
</reference>
<dbReference type="InterPro" id="IPR015422">
    <property type="entry name" value="PyrdxlP-dep_Trfase_small"/>
</dbReference>
<evidence type="ECO:0000256" key="4">
    <source>
        <dbReference type="ARBA" id="ARBA00023125"/>
    </source>
</evidence>
<dbReference type="PANTHER" id="PTHR46577:SF2">
    <property type="entry name" value="TRANSCRIPTIONAL REGULATORY PROTEIN"/>
    <property type="match status" value="1"/>
</dbReference>
<dbReference type="SUPFAM" id="SSF53383">
    <property type="entry name" value="PLP-dependent transferases"/>
    <property type="match status" value="1"/>
</dbReference>
<evidence type="ECO:0000256" key="1">
    <source>
        <dbReference type="ARBA" id="ARBA00005384"/>
    </source>
</evidence>
<dbReference type="SUPFAM" id="SSF46785">
    <property type="entry name" value="Winged helix' DNA-binding domain"/>
    <property type="match status" value="1"/>
</dbReference>
<dbReference type="CDD" id="cd07377">
    <property type="entry name" value="WHTH_GntR"/>
    <property type="match status" value="1"/>
</dbReference>
<accession>A0A328BVA1</accession>
<keyword evidence="3" id="KW-0805">Transcription regulation</keyword>
<dbReference type="Gene3D" id="3.40.640.10">
    <property type="entry name" value="Type I PLP-dependent aspartate aminotransferase-like (Major domain)"/>
    <property type="match status" value="1"/>
</dbReference>
<dbReference type="InterPro" id="IPR004839">
    <property type="entry name" value="Aminotransferase_I/II_large"/>
</dbReference>
<dbReference type="InterPro" id="IPR051446">
    <property type="entry name" value="HTH_trans_reg/aminotransferase"/>
</dbReference>
<dbReference type="InterPro" id="IPR036388">
    <property type="entry name" value="WH-like_DNA-bd_sf"/>
</dbReference>
<organism evidence="7 8">
    <name type="scientific">Glaesserella australis</name>
    <dbReference type="NCBI Taxonomy" id="2094024"/>
    <lineage>
        <taxon>Bacteria</taxon>
        <taxon>Pseudomonadati</taxon>
        <taxon>Pseudomonadota</taxon>
        <taxon>Gammaproteobacteria</taxon>
        <taxon>Pasteurellales</taxon>
        <taxon>Pasteurellaceae</taxon>
        <taxon>Glaesserella</taxon>
    </lineage>
</organism>
<dbReference type="Pfam" id="PF00155">
    <property type="entry name" value="Aminotran_1_2"/>
    <property type="match status" value="1"/>
</dbReference>
<evidence type="ECO:0000313" key="8">
    <source>
        <dbReference type="Proteomes" id="UP000248689"/>
    </source>
</evidence>
<comment type="similarity">
    <text evidence="1">In the C-terminal section; belongs to the class-I pyridoxal-phosphate-dependent aminotransferase family.</text>
</comment>
<keyword evidence="8" id="KW-1185">Reference proteome</keyword>
<dbReference type="GO" id="GO:0030170">
    <property type="term" value="F:pyridoxal phosphate binding"/>
    <property type="evidence" value="ECO:0007669"/>
    <property type="project" value="InterPro"/>
</dbReference>
<dbReference type="GO" id="GO:0003677">
    <property type="term" value="F:DNA binding"/>
    <property type="evidence" value="ECO:0007669"/>
    <property type="project" value="UniProtKB-KW"/>
</dbReference>
<dbReference type="InterPro" id="IPR015421">
    <property type="entry name" value="PyrdxlP-dep_Trfase_major"/>
</dbReference>
<protein>
    <submittedName>
        <fullName evidence="7">Transcriptional regulator</fullName>
    </submittedName>
</protein>
<dbReference type="InterPro" id="IPR015424">
    <property type="entry name" value="PyrdxlP-dep_Trfase"/>
</dbReference>
<feature type="domain" description="HTH gntR-type" evidence="6">
    <location>
        <begin position="1"/>
        <end position="69"/>
    </location>
</feature>
<proteinExistence type="inferred from homology"/>
<gene>
    <name evidence="7" type="ORF">C5N92_09475</name>
</gene>
<dbReference type="EMBL" id="PTPX01000018">
    <property type="protein sequence ID" value="RAL18103.1"/>
    <property type="molecule type" value="Genomic_DNA"/>
</dbReference>
<evidence type="ECO:0000256" key="3">
    <source>
        <dbReference type="ARBA" id="ARBA00023015"/>
    </source>
</evidence>
<dbReference type="PROSITE" id="PS50949">
    <property type="entry name" value="HTH_GNTR"/>
    <property type="match status" value="1"/>
</dbReference>
<name>A0A328BVA1_9PAST</name>
<keyword evidence="5" id="KW-0804">Transcription</keyword>
<dbReference type="GO" id="GO:0003700">
    <property type="term" value="F:DNA-binding transcription factor activity"/>
    <property type="evidence" value="ECO:0007669"/>
    <property type="project" value="InterPro"/>
</dbReference>
<dbReference type="AlphaFoldDB" id="A0A328BVA1"/>
<dbReference type="InterPro" id="IPR036390">
    <property type="entry name" value="WH_DNA-bd_sf"/>
</dbReference>
<evidence type="ECO:0000256" key="2">
    <source>
        <dbReference type="ARBA" id="ARBA00022898"/>
    </source>
</evidence>
<dbReference type="OrthoDB" id="9804020at2"/>
<dbReference type="CDD" id="cd00609">
    <property type="entry name" value="AAT_like"/>
    <property type="match status" value="1"/>
</dbReference>
<keyword evidence="4" id="KW-0238">DNA-binding</keyword>
<sequence length="465" mass="53745">MYKYSKLTQHLKQLIERGELKPHDKLPSLRDQVARSGLSLMTVLNAYQELEAQGLIYSVQKSGYFVAPFYQSRTQPKIPREITVTQQIEINSLVFQYLKSIQSPEIVPLGSPFPSHEYLNPPKLLQILSRLSRDQQMFEPQTALTANLALRKLIAQRYTLQGIPTLADEIVITSGCMDALNLTLQAFTQQGDYILLQQTVFYGAWQIAEKLGLNVVTLPDHPNGIDVAAFEQALQRYPIKVCWLMLNCHNPLGFTVSTEIKQQIGDLLEQYQVHLIEDDVYQELYYRGEKPLPMKAFDRQNWVLHCSSFSKILGANFRIGWVHAGQFADKIEHLQLMSTISANTLLQQALVEFISNHHYEKHLRMLRRQLEKNKKQFLSYLQQHLPKDCQIDYHPSGYFLWISLPERLDSMQIYRALLEEKVSISPSELFTLSSTYTKGLRVNCSFLWTEDLKNALQKLVKIIRI</sequence>
<evidence type="ECO:0000313" key="7">
    <source>
        <dbReference type="EMBL" id="RAL18103.1"/>
    </source>
</evidence>
<dbReference type="Proteomes" id="UP000248689">
    <property type="component" value="Unassembled WGS sequence"/>
</dbReference>
<dbReference type="Pfam" id="PF00392">
    <property type="entry name" value="GntR"/>
    <property type="match status" value="1"/>
</dbReference>
<dbReference type="InterPro" id="IPR000524">
    <property type="entry name" value="Tscrpt_reg_HTH_GntR"/>
</dbReference>
<dbReference type="RefSeq" id="WP_111750616.1">
    <property type="nucleotide sequence ID" value="NZ_PTPX01000018.1"/>
</dbReference>
<comment type="caution">
    <text evidence="7">The sequence shown here is derived from an EMBL/GenBank/DDBJ whole genome shotgun (WGS) entry which is preliminary data.</text>
</comment>
<evidence type="ECO:0000256" key="5">
    <source>
        <dbReference type="ARBA" id="ARBA00023163"/>
    </source>
</evidence>
<keyword evidence="2" id="KW-0663">Pyridoxal phosphate</keyword>
<evidence type="ECO:0000259" key="6">
    <source>
        <dbReference type="PROSITE" id="PS50949"/>
    </source>
</evidence>